<name>A0ABD5XND0_9EURY</name>
<reference evidence="2 3" key="1">
    <citation type="journal article" date="2019" name="Int. J. Syst. Evol. Microbiol.">
        <title>The Global Catalogue of Microorganisms (GCM) 10K type strain sequencing project: providing services to taxonomists for standard genome sequencing and annotation.</title>
        <authorList>
            <consortium name="The Broad Institute Genomics Platform"/>
            <consortium name="The Broad Institute Genome Sequencing Center for Infectious Disease"/>
            <person name="Wu L."/>
            <person name="Ma J."/>
        </authorList>
    </citation>
    <scope>NUCLEOTIDE SEQUENCE [LARGE SCALE GENOMIC DNA]</scope>
    <source>
        <strain evidence="2 3">DT92</strain>
    </source>
</reference>
<sequence length="51" mass="5097">MLSLAVVLTALATALEYGPDLVRTGYRVGIALLTATGAFVAGHLVVAALVG</sequence>
<keyword evidence="1" id="KW-1133">Transmembrane helix</keyword>
<proteinExistence type="predicted"/>
<keyword evidence="1" id="KW-0472">Membrane</keyword>
<protein>
    <submittedName>
        <fullName evidence="2">Uncharacterized protein</fullName>
    </submittedName>
</protein>
<keyword evidence="3" id="KW-1185">Reference proteome</keyword>
<dbReference type="AlphaFoldDB" id="A0ABD5XND0"/>
<evidence type="ECO:0000313" key="3">
    <source>
        <dbReference type="Proteomes" id="UP001596368"/>
    </source>
</evidence>
<evidence type="ECO:0000313" key="2">
    <source>
        <dbReference type="EMBL" id="MFC7136672.1"/>
    </source>
</evidence>
<dbReference type="Proteomes" id="UP001596368">
    <property type="component" value="Unassembled WGS sequence"/>
</dbReference>
<feature type="transmembrane region" description="Helical" evidence="1">
    <location>
        <begin position="30"/>
        <end position="50"/>
    </location>
</feature>
<comment type="caution">
    <text evidence="2">The sequence shown here is derived from an EMBL/GenBank/DDBJ whole genome shotgun (WGS) entry which is preliminary data.</text>
</comment>
<accession>A0ABD5XND0</accession>
<evidence type="ECO:0000256" key="1">
    <source>
        <dbReference type="SAM" id="Phobius"/>
    </source>
</evidence>
<organism evidence="2 3">
    <name type="scientific">Halobaculum litoreum</name>
    <dbReference type="NCBI Taxonomy" id="3031998"/>
    <lineage>
        <taxon>Archaea</taxon>
        <taxon>Methanobacteriati</taxon>
        <taxon>Methanobacteriota</taxon>
        <taxon>Stenosarchaea group</taxon>
        <taxon>Halobacteria</taxon>
        <taxon>Halobacteriales</taxon>
        <taxon>Haloferacaceae</taxon>
        <taxon>Halobaculum</taxon>
    </lineage>
</organism>
<dbReference type="EMBL" id="JBHSZG010000001">
    <property type="protein sequence ID" value="MFC7136672.1"/>
    <property type="molecule type" value="Genomic_DNA"/>
</dbReference>
<gene>
    <name evidence="2" type="ORF">ACFQRB_09520</name>
</gene>
<keyword evidence="1" id="KW-0812">Transmembrane</keyword>